<dbReference type="PANTHER" id="PTHR30290">
    <property type="entry name" value="PERIPLASMIC BINDING COMPONENT OF ABC TRANSPORTER"/>
    <property type="match status" value="1"/>
</dbReference>
<evidence type="ECO:0000313" key="6">
    <source>
        <dbReference type="Proteomes" id="UP000606653"/>
    </source>
</evidence>
<protein>
    <recommendedName>
        <fullName evidence="7">ABC transporter substrate-binding protein</fullName>
    </recommendedName>
</protein>
<dbReference type="Pfam" id="PF00496">
    <property type="entry name" value="SBP_bac_5"/>
    <property type="match status" value="1"/>
</dbReference>
<dbReference type="Pfam" id="PF12793">
    <property type="entry name" value="SgrR_N"/>
    <property type="match status" value="1"/>
</dbReference>
<feature type="compositionally biased region" description="Basic and acidic residues" evidence="2">
    <location>
        <begin position="399"/>
        <end position="411"/>
    </location>
</feature>
<feature type="domain" description="Solute-binding protein family 5" evidence="3">
    <location>
        <begin position="177"/>
        <end position="327"/>
    </location>
</feature>
<dbReference type="SUPFAM" id="SSF53850">
    <property type="entry name" value="Periplasmic binding protein-like II"/>
    <property type="match status" value="2"/>
</dbReference>
<dbReference type="Gene3D" id="3.40.190.10">
    <property type="entry name" value="Periplasmic binding protein-like II"/>
    <property type="match status" value="1"/>
</dbReference>
<evidence type="ECO:0000256" key="2">
    <source>
        <dbReference type="SAM" id="MobiDB-lite"/>
    </source>
</evidence>
<dbReference type="EMBL" id="BMLN01000002">
    <property type="protein sequence ID" value="GGN94190.1"/>
    <property type="molecule type" value="Genomic_DNA"/>
</dbReference>
<keyword evidence="1" id="KW-0238">DNA-binding</keyword>
<evidence type="ECO:0000259" key="4">
    <source>
        <dbReference type="Pfam" id="PF12793"/>
    </source>
</evidence>
<evidence type="ECO:0000313" key="5">
    <source>
        <dbReference type="EMBL" id="GGN94190.1"/>
    </source>
</evidence>
<comment type="caution">
    <text evidence="5">The sequence shown here is derived from an EMBL/GenBank/DDBJ whole genome shotgun (WGS) entry which is preliminary data.</text>
</comment>
<keyword evidence="6" id="KW-1185">Reference proteome</keyword>
<dbReference type="Proteomes" id="UP000606653">
    <property type="component" value="Unassembled WGS sequence"/>
</dbReference>
<proteinExistence type="predicted"/>
<organism evidence="5 6">
    <name type="scientific">Saccharibacillus kuerlensis</name>
    <dbReference type="NCBI Taxonomy" id="459527"/>
    <lineage>
        <taxon>Bacteria</taxon>
        <taxon>Bacillati</taxon>
        <taxon>Bacillota</taxon>
        <taxon>Bacilli</taxon>
        <taxon>Bacillales</taxon>
        <taxon>Paenibacillaceae</taxon>
        <taxon>Saccharibacillus</taxon>
    </lineage>
</organism>
<dbReference type="InterPro" id="IPR025370">
    <property type="entry name" value="SgrR_HTH_N"/>
</dbReference>
<dbReference type="PANTHER" id="PTHR30290:SF72">
    <property type="entry name" value="HTH-TYPE TRANSCRIPTIONAL REGULATOR SGRR"/>
    <property type="match status" value="1"/>
</dbReference>
<feature type="compositionally biased region" description="Basic and acidic residues" evidence="2">
    <location>
        <begin position="363"/>
        <end position="373"/>
    </location>
</feature>
<evidence type="ECO:0000259" key="3">
    <source>
        <dbReference type="Pfam" id="PF00496"/>
    </source>
</evidence>
<dbReference type="InterPro" id="IPR039424">
    <property type="entry name" value="SBP_5"/>
</dbReference>
<reference evidence="6" key="1">
    <citation type="journal article" date="2019" name="Int. J. Syst. Evol. Microbiol.">
        <title>The Global Catalogue of Microorganisms (GCM) 10K type strain sequencing project: providing services to taxonomists for standard genome sequencing and annotation.</title>
        <authorList>
            <consortium name="The Broad Institute Genomics Platform"/>
            <consortium name="The Broad Institute Genome Sequencing Center for Infectious Disease"/>
            <person name="Wu L."/>
            <person name="Ma J."/>
        </authorList>
    </citation>
    <scope>NUCLEOTIDE SEQUENCE [LARGE SCALE GENOMIC DNA]</scope>
    <source>
        <strain evidence="6">CGMCC 1.6964</strain>
    </source>
</reference>
<gene>
    <name evidence="5" type="ORF">GCM10010969_08710</name>
</gene>
<dbReference type="InterPro" id="IPR000914">
    <property type="entry name" value="SBP_5_dom"/>
</dbReference>
<evidence type="ECO:0000256" key="1">
    <source>
        <dbReference type="ARBA" id="ARBA00023125"/>
    </source>
</evidence>
<feature type="domain" description="Transcriptional regulator SgrR N-terminal HTH" evidence="4">
    <location>
        <begin position="3"/>
        <end position="97"/>
    </location>
</feature>
<feature type="compositionally biased region" description="Polar residues" evidence="2">
    <location>
        <begin position="377"/>
        <end position="386"/>
    </location>
</feature>
<feature type="region of interest" description="Disordered" evidence="2">
    <location>
        <begin position="336"/>
        <end position="411"/>
    </location>
</feature>
<name>A0ABQ2KV21_9BACL</name>
<accession>A0ABQ2KV21</accession>
<dbReference type="RefSeq" id="WP_018977952.1">
    <property type="nucleotide sequence ID" value="NZ_BMLN01000002.1"/>
</dbReference>
<sequence>MKRHKQFLLLHERYGEEGFGAEGAQLTLAEIAETLDCTHRSALTVIREIAEAGWIVWSSHRGRGKRSGLSFCVTPQEIAAESVADAIGRGDIRGIAGELGDGDPPPAMRERLRDSLRAYFGHHSETSTGRQIDTLRFPIRQQLHSLDPLRMNLLAESFVAGHVFDGLVRQEHGSDHILPALAHHWECGEDGRLWTFYLRKGVSFHDGKILTSEDVTYTFERMRRLPERVLYGFMFRNIEAVSAAGPLVVKIRLRKAHTLFLSFLCTSRAAILPKNALRQDETAFGLRPIGTGPFRVSEFGRDLCVLEAFTPYYLGRAHLDRVEIVNIPWRIQGGEWSGSESDSPFHILPGGGPEIPEAARASLRSEESGEERSSGSTVGNPKQNRTAAEFAQAEGASGDGKRENAGHGEGWSRAHAEVFSRKFVTCNTKSGPLRDPALRAAVMAALTEQEAAPAAEHAACPQLRLLTIPQYRQDAALIRERLERYGYSCRVIIVTVDDFKGRTRLATDLLLFSLIRDRDEQLRLFDLYLTLSEHSDSKTRLFIRNALRRASAKSTPRQRAVELDGIEAYLIAGHQLCVLYETPLQTGYLPSVRGVSFGAQGWINLRTVWFPARNE</sequence>
<evidence type="ECO:0008006" key="7">
    <source>
        <dbReference type="Google" id="ProtNLM"/>
    </source>
</evidence>